<dbReference type="SUPFAM" id="SSF46785">
    <property type="entry name" value="Winged helix' DNA-binding domain"/>
    <property type="match status" value="2"/>
</dbReference>
<evidence type="ECO:0000256" key="3">
    <source>
        <dbReference type="ARBA" id="ARBA00023125"/>
    </source>
</evidence>
<dbReference type="Pfam" id="PF00126">
    <property type="entry name" value="HTH_1"/>
    <property type="match status" value="2"/>
</dbReference>
<dbReference type="Gene3D" id="3.40.190.10">
    <property type="entry name" value="Periplasmic binding protein-like II"/>
    <property type="match status" value="2"/>
</dbReference>
<dbReference type="EMBL" id="FNRJ01000013">
    <property type="protein sequence ID" value="SEB03016.1"/>
    <property type="molecule type" value="Genomic_DNA"/>
</dbReference>
<reference evidence="7" key="1">
    <citation type="submission" date="2016-10" db="EMBL/GenBank/DDBJ databases">
        <authorList>
            <person name="Varghese N."/>
            <person name="Submissions S."/>
        </authorList>
    </citation>
    <scope>NUCLEOTIDE SEQUENCE [LARGE SCALE GENOMIC DNA]</scope>
    <source>
        <strain evidence="7">DSM 11526</strain>
    </source>
</reference>
<dbReference type="RefSeq" id="WP_091827344.1">
    <property type="nucleotide sequence ID" value="NZ_FNRJ01000013.1"/>
</dbReference>
<dbReference type="FunFam" id="1.10.10.10:FF:000001">
    <property type="entry name" value="LysR family transcriptional regulator"/>
    <property type="match status" value="1"/>
</dbReference>
<evidence type="ECO:0000313" key="6">
    <source>
        <dbReference type="EMBL" id="SEB03016.1"/>
    </source>
</evidence>
<keyword evidence="2" id="KW-0805">Transcription regulation</keyword>
<proteinExistence type="inferred from homology"/>
<dbReference type="InterPro" id="IPR036388">
    <property type="entry name" value="WH-like_DNA-bd_sf"/>
</dbReference>
<comment type="similarity">
    <text evidence="1">Belongs to the LysR transcriptional regulatory family.</text>
</comment>
<organism evidence="6 7">
    <name type="scientific">Marinobacterium iners DSM 11526</name>
    <dbReference type="NCBI Taxonomy" id="1122198"/>
    <lineage>
        <taxon>Bacteria</taxon>
        <taxon>Pseudomonadati</taxon>
        <taxon>Pseudomonadota</taxon>
        <taxon>Gammaproteobacteria</taxon>
        <taxon>Oceanospirillales</taxon>
        <taxon>Oceanospirillaceae</taxon>
        <taxon>Marinobacterium</taxon>
    </lineage>
</organism>
<feature type="domain" description="HTH lysR-type" evidence="5">
    <location>
        <begin position="6"/>
        <end position="63"/>
    </location>
</feature>
<evidence type="ECO:0000259" key="5">
    <source>
        <dbReference type="PROSITE" id="PS50931"/>
    </source>
</evidence>
<dbReference type="OrthoDB" id="9814165at2"/>
<dbReference type="Proteomes" id="UP000242469">
    <property type="component" value="Unassembled WGS sequence"/>
</dbReference>
<dbReference type="PANTHER" id="PTHR30126">
    <property type="entry name" value="HTH-TYPE TRANSCRIPTIONAL REGULATOR"/>
    <property type="match status" value="1"/>
</dbReference>
<dbReference type="InterPro" id="IPR036390">
    <property type="entry name" value="WH_DNA-bd_sf"/>
</dbReference>
<dbReference type="PROSITE" id="PS50931">
    <property type="entry name" value="HTH_LYSR"/>
    <property type="match status" value="2"/>
</dbReference>
<dbReference type="Gene3D" id="1.10.10.10">
    <property type="entry name" value="Winged helix-like DNA-binding domain superfamily/Winged helix DNA-binding domain"/>
    <property type="match status" value="2"/>
</dbReference>
<dbReference type="InterPro" id="IPR005119">
    <property type="entry name" value="LysR_subst-bd"/>
</dbReference>
<dbReference type="AlphaFoldDB" id="A0A1H4G050"/>
<name>A0A1H4G050_9GAMM</name>
<evidence type="ECO:0000313" key="7">
    <source>
        <dbReference type="Proteomes" id="UP000242469"/>
    </source>
</evidence>
<keyword evidence="7" id="KW-1185">Reference proteome</keyword>
<dbReference type="PANTHER" id="PTHR30126:SF98">
    <property type="entry name" value="HTH-TYPE TRANSCRIPTIONAL ACTIVATOR BAUR"/>
    <property type="match status" value="1"/>
</dbReference>
<dbReference type="GO" id="GO:0000976">
    <property type="term" value="F:transcription cis-regulatory region binding"/>
    <property type="evidence" value="ECO:0007669"/>
    <property type="project" value="TreeGrafter"/>
</dbReference>
<evidence type="ECO:0000256" key="1">
    <source>
        <dbReference type="ARBA" id="ARBA00009437"/>
    </source>
</evidence>
<dbReference type="SUPFAM" id="SSF53850">
    <property type="entry name" value="Periplasmic binding protein-like II"/>
    <property type="match status" value="1"/>
</dbReference>
<gene>
    <name evidence="6" type="ORF">SAMN02745729_113105</name>
</gene>
<evidence type="ECO:0000256" key="2">
    <source>
        <dbReference type="ARBA" id="ARBA00023015"/>
    </source>
</evidence>
<keyword evidence="3 6" id="KW-0238">DNA-binding</keyword>
<keyword evidence="4" id="KW-0804">Transcription</keyword>
<dbReference type="InterPro" id="IPR000847">
    <property type="entry name" value="LysR_HTH_N"/>
</dbReference>
<feature type="domain" description="HTH lysR-type" evidence="5">
    <location>
        <begin position="105"/>
        <end position="162"/>
    </location>
</feature>
<sequence>MQFTMPNLRHLRVFMEVARCRSISKAAPLVFLSQPAITQAIGKLETQLETDLFERHSNGMFPTPSGEALYNRVNRCMGYLEHGIRAAQKSTQSQNGGPSSLLTLLTTTQLRALIAITESHSFSVASRNLDLSQSSLHRAGRELEHLLGITLFEKARTGITPTRAAELLARAAKLGFAEIKQGHYEISALQFREVGRITMGSMPLARTSILPDVINRFSMAHPDIGINVVDAPYDDLLFHLRNGDLDLLIGALRFPPPADDIIQEELLAPPLAIIGRKDHPLRQHRTLTLEDIGQYGWVVPRIGTPTRAFFDTLFSDRGAKQPTRLVETSSQILIRELLSGSDRLTLISTHQVEHELRQGILGVIPYSLSHTRRPIGLTLRRDWQPTPTQSRFIKMLKEAASRYSDI</sequence>
<accession>A0A1H4G050</accession>
<dbReference type="Pfam" id="PF03466">
    <property type="entry name" value="LysR_substrate"/>
    <property type="match status" value="1"/>
</dbReference>
<protein>
    <submittedName>
        <fullName evidence="6">DNA-binding transcriptional regulator, LysR family</fullName>
    </submittedName>
</protein>
<evidence type="ECO:0000256" key="4">
    <source>
        <dbReference type="ARBA" id="ARBA00023163"/>
    </source>
</evidence>
<dbReference type="GO" id="GO:0003700">
    <property type="term" value="F:DNA-binding transcription factor activity"/>
    <property type="evidence" value="ECO:0007669"/>
    <property type="project" value="InterPro"/>
</dbReference>
<dbReference type="PRINTS" id="PR00039">
    <property type="entry name" value="HTHLYSR"/>
</dbReference>
<dbReference type="STRING" id="1122198.SAMN02745729_113105"/>